<dbReference type="InParanoid" id="A8P214"/>
<dbReference type="GeneID" id="6014792"/>
<comment type="caution">
    <text evidence="1">The sequence shown here is derived from an EMBL/GenBank/DDBJ whole genome shotgun (WGS) entry which is preliminary data.</text>
</comment>
<dbReference type="KEGG" id="cci:CC1G_07960"/>
<dbReference type="EMBL" id="AACS02000013">
    <property type="protein sequence ID" value="EAU83587.1"/>
    <property type="molecule type" value="Genomic_DNA"/>
</dbReference>
<gene>
    <name evidence="1" type="ORF">CC1G_07960</name>
</gene>
<name>A8P214_COPC7</name>
<keyword evidence="2" id="KW-1185">Reference proteome</keyword>
<proteinExistence type="predicted"/>
<evidence type="ECO:0000313" key="2">
    <source>
        <dbReference type="Proteomes" id="UP000001861"/>
    </source>
</evidence>
<dbReference type="eggNOG" id="ENOG502RBPJ">
    <property type="taxonomic scope" value="Eukaryota"/>
</dbReference>
<evidence type="ECO:0008006" key="3">
    <source>
        <dbReference type="Google" id="ProtNLM"/>
    </source>
</evidence>
<organism evidence="1 2">
    <name type="scientific">Coprinopsis cinerea (strain Okayama-7 / 130 / ATCC MYA-4618 / FGSC 9003)</name>
    <name type="common">Inky cap fungus</name>
    <name type="synonym">Hormographiella aspergillata</name>
    <dbReference type="NCBI Taxonomy" id="240176"/>
    <lineage>
        <taxon>Eukaryota</taxon>
        <taxon>Fungi</taxon>
        <taxon>Dikarya</taxon>
        <taxon>Basidiomycota</taxon>
        <taxon>Agaricomycotina</taxon>
        <taxon>Agaricomycetes</taxon>
        <taxon>Agaricomycetidae</taxon>
        <taxon>Agaricales</taxon>
        <taxon>Agaricineae</taxon>
        <taxon>Psathyrellaceae</taxon>
        <taxon>Coprinopsis</taxon>
    </lineage>
</organism>
<dbReference type="OrthoDB" id="2788229at2759"/>
<protein>
    <recommendedName>
        <fullName evidence="3">F-box domain-containing protein</fullName>
    </recommendedName>
</protein>
<evidence type="ECO:0000313" key="1">
    <source>
        <dbReference type="EMBL" id="EAU83587.1"/>
    </source>
</evidence>
<reference evidence="1 2" key="1">
    <citation type="journal article" date="2010" name="Proc. Natl. Acad. Sci. U.S.A.">
        <title>Insights into evolution of multicellular fungi from the assembled chromosomes of the mushroom Coprinopsis cinerea (Coprinus cinereus).</title>
        <authorList>
            <person name="Stajich J.E."/>
            <person name="Wilke S.K."/>
            <person name="Ahren D."/>
            <person name="Au C.H."/>
            <person name="Birren B.W."/>
            <person name="Borodovsky M."/>
            <person name="Burns C."/>
            <person name="Canback B."/>
            <person name="Casselton L.A."/>
            <person name="Cheng C.K."/>
            <person name="Deng J."/>
            <person name="Dietrich F.S."/>
            <person name="Fargo D.C."/>
            <person name="Farman M.L."/>
            <person name="Gathman A.C."/>
            <person name="Goldberg J."/>
            <person name="Guigo R."/>
            <person name="Hoegger P.J."/>
            <person name="Hooker J.B."/>
            <person name="Huggins A."/>
            <person name="James T.Y."/>
            <person name="Kamada T."/>
            <person name="Kilaru S."/>
            <person name="Kodira C."/>
            <person name="Kues U."/>
            <person name="Kupfer D."/>
            <person name="Kwan H.S."/>
            <person name="Lomsadze A."/>
            <person name="Li W."/>
            <person name="Lilly W.W."/>
            <person name="Ma L.J."/>
            <person name="Mackey A.J."/>
            <person name="Manning G."/>
            <person name="Martin F."/>
            <person name="Muraguchi H."/>
            <person name="Natvig D.O."/>
            <person name="Palmerini H."/>
            <person name="Ramesh M.A."/>
            <person name="Rehmeyer C.J."/>
            <person name="Roe B.A."/>
            <person name="Shenoy N."/>
            <person name="Stanke M."/>
            <person name="Ter-Hovhannisyan V."/>
            <person name="Tunlid A."/>
            <person name="Velagapudi R."/>
            <person name="Vision T.J."/>
            <person name="Zeng Q."/>
            <person name="Zolan M.E."/>
            <person name="Pukkila P.J."/>
        </authorList>
    </citation>
    <scope>NUCLEOTIDE SEQUENCE [LARGE SCALE GENOMIC DNA]</scope>
    <source>
        <strain evidence="2">Okayama-7 / 130 / ATCC MYA-4618 / FGSC 9003</strain>
    </source>
</reference>
<accession>A8P214</accession>
<sequence length="441" mass="49310">MLVIPPELVELIVGFISSRSTLRACALVGPDFLYPCQQRLFTEVVLAPPKRRGTRPTKATPAQRFLDALNSSPHLASFVRSLIIECEDSIEEQPWLYNDTALQHILPRLDRLAKISVNGKVKPGDEAAPTKANLSWSSLSLTLRSALTSVMRSGSVIDLELGGFSRIPVSSVIHSCSQLKKLSLLPLYLVDEGDGGEQDSDAAPSPPELLDVEDITIKQSSVALRRTTDWLLRPNYGPDIRQVQRLHFTVMNTEDHSYIAQIVEASAPSLKELELSPGTDIAFVRHLLRSSSPVGPRTSPITLSNLNHLRSLKINTEIKMYKLNNNRYSDPLPWIVSLLSTIPHDNEFATLEICLGLHVNKQILESISWIKLVNAVTSEERFPRFERLVLTLSRLATKEKVEVDSQEQKEQQVLQPWVKEVLEGNSQLGFLRKKGLLTLQL</sequence>
<dbReference type="Proteomes" id="UP000001861">
    <property type="component" value="Unassembled WGS sequence"/>
</dbReference>
<dbReference type="VEuPathDB" id="FungiDB:CC1G_07960"/>
<dbReference type="AlphaFoldDB" id="A8P214"/>
<dbReference type="RefSeq" id="XP_001838219.1">
    <property type="nucleotide sequence ID" value="XM_001838167.1"/>
</dbReference>
<dbReference type="OMA" id="SHEQCES"/>